<accession>A0A5M8PP89</accession>
<evidence type="ECO:0000256" key="1">
    <source>
        <dbReference type="ARBA" id="ARBA00022694"/>
    </source>
</evidence>
<gene>
    <name evidence="6" type="ORF">FRX48_04594</name>
</gene>
<dbReference type="GO" id="GO:0042565">
    <property type="term" value="C:RNA nuclear export complex"/>
    <property type="evidence" value="ECO:0007669"/>
    <property type="project" value="TreeGrafter"/>
</dbReference>
<dbReference type="GO" id="GO:0003723">
    <property type="term" value="F:RNA binding"/>
    <property type="evidence" value="ECO:0007669"/>
    <property type="project" value="TreeGrafter"/>
</dbReference>
<dbReference type="GO" id="GO:0008033">
    <property type="term" value="P:tRNA processing"/>
    <property type="evidence" value="ECO:0007669"/>
    <property type="project" value="UniProtKB-KW"/>
</dbReference>
<dbReference type="Pfam" id="PF19273">
    <property type="entry name" value="Exportin-5"/>
    <property type="match status" value="1"/>
</dbReference>
<dbReference type="PANTHER" id="PTHR11223:SF3">
    <property type="entry name" value="EXPORTIN-5"/>
    <property type="match status" value="1"/>
</dbReference>
<keyword evidence="1" id="KW-0819">tRNA processing</keyword>
<feature type="region of interest" description="Disordered" evidence="3">
    <location>
        <begin position="1"/>
        <end position="29"/>
    </location>
</feature>
<sequence>MDQSPNGSQAPQANGATKGPSTPRASGPETQIPHALEVIHNPRSSNVLRQEASLYLEEIKSDNEAPYHGFALASEKSQPAIVRHYGLSLLEHAIRHRWTDYSPDQSAVLRGWILSLAQTVADDEPLYLRNKIGQLWVEVAKRSWALDWVDMDQLLVRLWEGVPAQKELVLVVLETLSEDIFGHEDTAAGLRGTELNKAFVEIFTPARVLTEYFPSRETSMEVRYGQEGWLSRMGDLLEWYTNKGPDSGTLQACVVAALSTLRSVMAWAIPRALAVTNCVHRICACLASSDLAVQLASVDALYSLYSRPRFQEDDFRDLVCPMYGSKIISLFQGLYGWTTVDVTNLEEDKYLLLKKFSEMVFNIGRFLAESPSLIPEDSDLSGFFNLLLSILRSQSLHVSIPILHLWTKLLSSGSIGNLPSVTAVTGSLLEICSQRLIKYEALPEDSSMPSIIFLNEDVDTIPERHAFLGNYSRFCREIVGSIVQKQPFDALYHILGQADQALNNLYEGEPNFQVSTYTRNSIPLLRLDARFSVVEAALKGYAKWMSNQAPHQNEHEQAIMNGNLQTWGERLLGLNFEDPLIKQRIVQLAGELGVGPLRRSPEFVLKVFEFTLNTHCPDQAISETYNDAVKDLQGYCSHQLQKFAMRFPDYLFNVYDELEIRLNEVFTNTNPDEHNRLRYSSVLFIITQRASTMDSKLRETRLNGFLQPTIGQWQSSELSNALSSFGGFCNLIGMAQIQQYLTKRAVYNIPNWSAHPLDDEGLSLRAQMQDVFERLPLKTTKTLLSASVEKLDRGSKPYTTACNIWQDKIPLLLPNLLQFLRHAHAFHDSSKWTELPDETRNILGRVLTDRFWQVGISSGTRDDFYATVGDTRATLEGLASSIRATMRGVRESCYRLLYYMSLLGDQFYGYGELPEPLAQALFTDACSLSTHQMAILVEMVRPIIEHCPPKHRPHFVRPMLAALFVQIERKTSMEWDRIEEKNRFASEDDNLADEMRDESILRQLTFTAVMMVMGLLDPNKISSSELDDVSDTAYTGDINLHLRTSRMRFYIISTPAVLKPIILFCTHALRVRDTRACGIVTRVMRSLIPEFSSDSAVDAEVREFISTEVLKACITSLHEPYFVDLQRDLAQLIASIVSLYSRKTEMPRQILLSLPGIPAEKVDQAIQKLVKTQNSRHQRALVLDLLEGLRGVSISEQGKIAKSDPKKIRSALQQRYMSVDVQQQGDRDETPDLGGVAEMFG</sequence>
<dbReference type="GO" id="GO:0005737">
    <property type="term" value="C:cytoplasm"/>
    <property type="evidence" value="ECO:0007669"/>
    <property type="project" value="TreeGrafter"/>
</dbReference>
<dbReference type="InterPro" id="IPR045065">
    <property type="entry name" value="XPO1/5"/>
</dbReference>
<feature type="compositionally biased region" description="Polar residues" evidence="3">
    <location>
        <begin position="1"/>
        <end position="24"/>
    </location>
</feature>
<evidence type="ECO:0000256" key="3">
    <source>
        <dbReference type="SAM" id="MobiDB-lite"/>
    </source>
</evidence>
<dbReference type="AlphaFoldDB" id="A0A5M8PP89"/>
<evidence type="ECO:0000256" key="2">
    <source>
        <dbReference type="ARBA" id="ARBA00025147"/>
    </source>
</evidence>
<feature type="domain" description="Exportin-1/Importin-beta-like" evidence="4">
    <location>
        <begin position="127"/>
        <end position="297"/>
    </location>
</feature>
<evidence type="ECO:0008006" key="8">
    <source>
        <dbReference type="Google" id="ProtNLM"/>
    </source>
</evidence>
<dbReference type="Proteomes" id="UP000324767">
    <property type="component" value="Unassembled WGS sequence"/>
</dbReference>
<proteinExistence type="predicted"/>
<name>A0A5M8PP89_9LECA</name>
<reference evidence="6 7" key="1">
    <citation type="submission" date="2019-09" db="EMBL/GenBank/DDBJ databases">
        <title>The hologenome of the rock-dwelling lichen Lasallia pustulata.</title>
        <authorList>
            <person name="Greshake Tzovaras B."/>
            <person name="Segers F."/>
            <person name="Bicker A."/>
            <person name="Dal Grande F."/>
            <person name="Otte J."/>
            <person name="Hankeln T."/>
            <person name="Schmitt I."/>
            <person name="Ebersberger I."/>
        </authorList>
    </citation>
    <scope>NUCLEOTIDE SEQUENCE [LARGE SCALE GENOMIC DNA]</scope>
    <source>
        <strain evidence="6">A1-1</strain>
    </source>
</reference>
<comment type="caution">
    <text evidence="6">The sequence shown here is derived from an EMBL/GenBank/DDBJ whole genome shotgun (WGS) entry which is preliminary data.</text>
</comment>
<dbReference type="PANTHER" id="PTHR11223">
    <property type="entry name" value="EXPORTIN 1/5"/>
    <property type="match status" value="1"/>
</dbReference>
<dbReference type="InterPro" id="IPR013598">
    <property type="entry name" value="Exportin-1/Importin-b-like"/>
</dbReference>
<dbReference type="OrthoDB" id="2215036at2759"/>
<organism evidence="6 7">
    <name type="scientific">Lasallia pustulata</name>
    <dbReference type="NCBI Taxonomy" id="136370"/>
    <lineage>
        <taxon>Eukaryota</taxon>
        <taxon>Fungi</taxon>
        <taxon>Dikarya</taxon>
        <taxon>Ascomycota</taxon>
        <taxon>Pezizomycotina</taxon>
        <taxon>Lecanoromycetes</taxon>
        <taxon>OSLEUM clade</taxon>
        <taxon>Umbilicariomycetidae</taxon>
        <taxon>Umbilicariales</taxon>
        <taxon>Umbilicariaceae</taxon>
        <taxon>Lasallia</taxon>
    </lineage>
</organism>
<dbReference type="InterPro" id="IPR011989">
    <property type="entry name" value="ARM-like"/>
</dbReference>
<comment type="function">
    <text evidence="2">tRNA nucleus export receptor which facilitates tRNA translocation across the nuclear pore complex. Involved in pre-tRNA splicing, probably by affecting the interaction of pre-tRNA with splicing endonuclease.</text>
</comment>
<evidence type="ECO:0000313" key="7">
    <source>
        <dbReference type="Proteomes" id="UP000324767"/>
    </source>
</evidence>
<dbReference type="GO" id="GO:0005049">
    <property type="term" value="F:nuclear export signal receptor activity"/>
    <property type="evidence" value="ECO:0007669"/>
    <property type="project" value="InterPro"/>
</dbReference>
<dbReference type="GO" id="GO:0006611">
    <property type="term" value="P:protein export from nucleus"/>
    <property type="evidence" value="ECO:0007669"/>
    <property type="project" value="InterPro"/>
</dbReference>
<dbReference type="EMBL" id="VXIT01000007">
    <property type="protein sequence ID" value="KAA6411314.1"/>
    <property type="molecule type" value="Genomic_DNA"/>
</dbReference>
<evidence type="ECO:0000313" key="6">
    <source>
        <dbReference type="EMBL" id="KAA6411314.1"/>
    </source>
</evidence>
<feature type="region of interest" description="Disordered" evidence="3">
    <location>
        <begin position="1222"/>
        <end position="1241"/>
    </location>
</feature>
<evidence type="ECO:0000259" key="5">
    <source>
        <dbReference type="Pfam" id="PF19273"/>
    </source>
</evidence>
<dbReference type="GO" id="GO:0005634">
    <property type="term" value="C:nucleus"/>
    <property type="evidence" value="ECO:0007669"/>
    <property type="project" value="TreeGrafter"/>
</dbReference>
<dbReference type="SUPFAM" id="SSF48371">
    <property type="entry name" value="ARM repeat"/>
    <property type="match status" value="1"/>
</dbReference>
<dbReference type="Gene3D" id="1.25.10.10">
    <property type="entry name" value="Leucine-rich Repeat Variant"/>
    <property type="match status" value="1"/>
</dbReference>
<dbReference type="Pfam" id="PF08389">
    <property type="entry name" value="Xpo1"/>
    <property type="match status" value="1"/>
</dbReference>
<dbReference type="GO" id="GO:0006405">
    <property type="term" value="P:RNA export from nucleus"/>
    <property type="evidence" value="ECO:0007669"/>
    <property type="project" value="TreeGrafter"/>
</dbReference>
<dbReference type="InterPro" id="IPR016024">
    <property type="entry name" value="ARM-type_fold"/>
</dbReference>
<protein>
    <recommendedName>
        <fullName evidence="8">Armadillo-type fold</fullName>
    </recommendedName>
</protein>
<dbReference type="InterPro" id="IPR045478">
    <property type="entry name" value="Exportin-5_C"/>
</dbReference>
<evidence type="ECO:0000259" key="4">
    <source>
        <dbReference type="Pfam" id="PF08389"/>
    </source>
</evidence>
<feature type="domain" description="Exportin-5 C-terminal" evidence="5">
    <location>
        <begin position="347"/>
        <end position="1195"/>
    </location>
</feature>